<keyword evidence="2" id="KW-1185">Reference proteome</keyword>
<protein>
    <submittedName>
        <fullName evidence="1">Uncharacterized protein</fullName>
    </submittedName>
</protein>
<reference evidence="1 2" key="1">
    <citation type="journal article" date="2023" name="Elife">
        <title>Identification of key yeast species and microbe-microbe interactions impacting larval growth of Drosophila in the wild.</title>
        <authorList>
            <person name="Mure A."/>
            <person name="Sugiura Y."/>
            <person name="Maeda R."/>
            <person name="Honda K."/>
            <person name="Sakurai N."/>
            <person name="Takahashi Y."/>
            <person name="Watada M."/>
            <person name="Katoh T."/>
            <person name="Gotoh A."/>
            <person name="Gotoh Y."/>
            <person name="Taniguchi I."/>
            <person name="Nakamura K."/>
            <person name="Hayashi T."/>
            <person name="Katayama T."/>
            <person name="Uemura T."/>
            <person name="Hattori Y."/>
        </authorList>
    </citation>
    <scope>NUCLEOTIDE SEQUENCE [LARGE SCALE GENOMIC DNA]</scope>
    <source>
        <strain evidence="1 2">SC-9</strain>
    </source>
</reference>
<gene>
    <name evidence="1" type="ORF">DASC09_025070</name>
</gene>
<dbReference type="GeneID" id="90073161"/>
<sequence length="339" mass="38114">MSRALEIDIFRGLNILEMENTESCDDSFFDHASYDDMKMNYADTIFPCFSFISGMLLKRDKVVPARKSIQLIGLGMAFNSVPMLLENEKFRPLGVLQRHGLSSIILNNLVPINFRNSVLFPLAMSGLWLAVSFGHATDKSKPFDNQEHTAQQKIDSIFFGGRTYHENFDPEGLLGSFMTSVTIWSGYWFMQQNLSNLHSFLAGAGFLGAGYLVSKVFPAHFPVSKPLWTPAFALTSNGWSILKYLAVKNAIPYLPSLVKNLLAIVGKQSMEVYFLGEILLLISKYEFTENTSIWKMAQSGLNKIFSSAITKTILTLTFDISLVGFAYWCNANGWKIRLL</sequence>
<name>A0AAV5QKV5_9ASCO</name>
<accession>A0AAV5QKV5</accession>
<dbReference type="PANTHER" id="PTHR31061">
    <property type="entry name" value="LD22376P"/>
    <property type="match status" value="1"/>
</dbReference>
<comment type="caution">
    <text evidence="1">The sequence shown here is derived from an EMBL/GenBank/DDBJ whole genome shotgun (WGS) entry which is preliminary data.</text>
</comment>
<proteinExistence type="predicted"/>
<evidence type="ECO:0000313" key="1">
    <source>
        <dbReference type="EMBL" id="GMM35182.1"/>
    </source>
</evidence>
<dbReference type="EMBL" id="BTFZ01000004">
    <property type="protein sequence ID" value="GMM35182.1"/>
    <property type="molecule type" value="Genomic_DNA"/>
</dbReference>
<organism evidence="1 2">
    <name type="scientific">Saccharomycopsis crataegensis</name>
    <dbReference type="NCBI Taxonomy" id="43959"/>
    <lineage>
        <taxon>Eukaryota</taxon>
        <taxon>Fungi</taxon>
        <taxon>Dikarya</taxon>
        <taxon>Ascomycota</taxon>
        <taxon>Saccharomycotina</taxon>
        <taxon>Saccharomycetes</taxon>
        <taxon>Saccharomycopsidaceae</taxon>
        <taxon>Saccharomycopsis</taxon>
    </lineage>
</organism>
<dbReference type="AlphaFoldDB" id="A0AAV5QKV5"/>
<evidence type="ECO:0000313" key="2">
    <source>
        <dbReference type="Proteomes" id="UP001360560"/>
    </source>
</evidence>
<dbReference type="Proteomes" id="UP001360560">
    <property type="component" value="Unassembled WGS sequence"/>
</dbReference>
<dbReference type="PANTHER" id="PTHR31061:SF24">
    <property type="entry name" value="LD22376P"/>
    <property type="match status" value="1"/>
</dbReference>
<dbReference type="RefSeq" id="XP_064852182.1">
    <property type="nucleotide sequence ID" value="XM_064996110.1"/>
</dbReference>